<keyword evidence="4" id="KW-1185">Reference proteome</keyword>
<feature type="compositionally biased region" description="Basic and acidic residues" evidence="1">
    <location>
        <begin position="32"/>
        <end position="48"/>
    </location>
</feature>
<protein>
    <recommendedName>
        <fullName evidence="5">Encoded protein</fullName>
    </recommendedName>
</protein>
<organism evidence="3 4">
    <name type="scientific">Dunaliella salina</name>
    <name type="common">Green alga</name>
    <name type="synonym">Protococcus salinus</name>
    <dbReference type="NCBI Taxonomy" id="3046"/>
    <lineage>
        <taxon>Eukaryota</taxon>
        <taxon>Viridiplantae</taxon>
        <taxon>Chlorophyta</taxon>
        <taxon>core chlorophytes</taxon>
        <taxon>Chlorophyceae</taxon>
        <taxon>CS clade</taxon>
        <taxon>Chlamydomonadales</taxon>
        <taxon>Dunaliellaceae</taxon>
        <taxon>Dunaliella</taxon>
    </lineage>
</organism>
<dbReference type="Proteomes" id="UP000815325">
    <property type="component" value="Unassembled WGS sequence"/>
</dbReference>
<feature type="signal peptide" evidence="2">
    <location>
        <begin position="1"/>
        <end position="24"/>
    </location>
</feature>
<evidence type="ECO:0000256" key="2">
    <source>
        <dbReference type="SAM" id="SignalP"/>
    </source>
</evidence>
<feature type="compositionally biased region" description="Polar residues" evidence="1">
    <location>
        <begin position="59"/>
        <end position="75"/>
    </location>
</feature>
<feature type="compositionally biased region" description="Polar residues" evidence="1">
    <location>
        <begin position="105"/>
        <end position="119"/>
    </location>
</feature>
<sequence length="411" mass="43800">MQSLPHAWLCSYVPLLVLLCVCSPSQHKRSTSSHEGRTPQALKPRDNDSPALFSDFIGASSTTSDTANRTQAATDETQRQKHPGAQAARDIHTRALHGSKAEGVQHSNTLGDVQISSNTKAEDDVQPRSTHRDDPCSGNFRDGGEQSSGTLRDEPRSSNFRAEGAQPSSTLRNAQHIGTSGNAQDGQDPPSDPVLLDPCSRLNRVVSKVLANASMQQQVQHGSCTSSSRQNAEPPPPPHSDPLPSQTECHTVTLASLEQASRSQAQDTPLALLVLGHQPGALEGWQLRGSGRFACASSTTTEVRDTAMARDKAGVQGSNGAHLDEGTSRGFSTGSEAIDLPACPGALRVKVCCVEVQELCKSATHESLSGAPCKGPKQEPLGHLQNFQPTPDRDDKILEGQAWEASLRGWL</sequence>
<accession>A0ABQ7GGR6</accession>
<feature type="region of interest" description="Disordered" evidence="1">
    <location>
        <begin position="26"/>
        <end position="198"/>
    </location>
</feature>
<name>A0ABQ7GGR6_DUNSA</name>
<evidence type="ECO:0008006" key="5">
    <source>
        <dbReference type="Google" id="ProtNLM"/>
    </source>
</evidence>
<gene>
    <name evidence="3" type="ORF">DUNSADRAFT_9772</name>
</gene>
<feature type="compositionally biased region" description="Basic and acidic residues" evidence="1">
    <location>
        <begin position="120"/>
        <end position="135"/>
    </location>
</feature>
<comment type="caution">
    <text evidence="3">The sequence shown here is derived from an EMBL/GenBank/DDBJ whole genome shotgun (WGS) entry which is preliminary data.</text>
</comment>
<feature type="region of interest" description="Disordered" evidence="1">
    <location>
        <begin position="366"/>
        <end position="394"/>
    </location>
</feature>
<keyword evidence="2" id="KW-0732">Signal</keyword>
<reference evidence="3" key="1">
    <citation type="submission" date="2017-08" db="EMBL/GenBank/DDBJ databases">
        <authorList>
            <person name="Polle J.E."/>
            <person name="Barry K."/>
            <person name="Cushman J."/>
            <person name="Schmutz J."/>
            <person name="Tran D."/>
            <person name="Hathwaick L.T."/>
            <person name="Yim W.C."/>
            <person name="Jenkins J."/>
            <person name="Mckie-Krisberg Z.M."/>
            <person name="Prochnik S."/>
            <person name="Lindquist E."/>
            <person name="Dockter R.B."/>
            <person name="Adam C."/>
            <person name="Molina H."/>
            <person name="Bunkerborg J."/>
            <person name="Jin E."/>
            <person name="Buchheim M."/>
            <person name="Magnuson J."/>
        </authorList>
    </citation>
    <scope>NUCLEOTIDE SEQUENCE</scope>
    <source>
        <strain evidence="3">CCAP 19/18</strain>
    </source>
</reference>
<evidence type="ECO:0000313" key="4">
    <source>
        <dbReference type="Proteomes" id="UP000815325"/>
    </source>
</evidence>
<feature type="compositionally biased region" description="Polar residues" evidence="1">
    <location>
        <begin position="216"/>
        <end position="231"/>
    </location>
</feature>
<proteinExistence type="predicted"/>
<dbReference type="EMBL" id="MU069791">
    <property type="protein sequence ID" value="KAF5833787.1"/>
    <property type="molecule type" value="Genomic_DNA"/>
</dbReference>
<evidence type="ECO:0000256" key="1">
    <source>
        <dbReference type="SAM" id="MobiDB-lite"/>
    </source>
</evidence>
<evidence type="ECO:0000313" key="3">
    <source>
        <dbReference type="EMBL" id="KAF5833787.1"/>
    </source>
</evidence>
<feature type="compositionally biased region" description="Polar residues" evidence="1">
    <location>
        <begin position="166"/>
        <end position="185"/>
    </location>
</feature>
<feature type="region of interest" description="Disordered" evidence="1">
    <location>
        <begin position="216"/>
        <end position="248"/>
    </location>
</feature>
<feature type="chain" id="PRO_5045041660" description="Encoded protein" evidence="2">
    <location>
        <begin position="25"/>
        <end position="411"/>
    </location>
</feature>